<keyword evidence="1" id="KW-0547">Nucleotide-binding</keyword>
<comment type="function">
    <text evidence="1">Phosphorylates Ins(1,3,4,5,6)P5 at position 2 to form Ins(1,2,3,4,5,6)P6 (InsP6 or phytate).</text>
</comment>
<dbReference type="PROSITE" id="PS50800">
    <property type="entry name" value="SAP"/>
    <property type="match status" value="1"/>
</dbReference>
<comment type="caution">
    <text evidence="4">The sequence shown here is derived from an EMBL/GenBank/DDBJ whole genome shotgun (WGS) entry which is preliminary data.</text>
</comment>
<dbReference type="Pfam" id="PF06090">
    <property type="entry name" value="Ins_P5_2-kin"/>
    <property type="match status" value="1"/>
</dbReference>
<keyword evidence="1" id="KW-0418">Kinase</keyword>
<dbReference type="GO" id="GO:0005524">
    <property type="term" value="F:ATP binding"/>
    <property type="evidence" value="ECO:0007669"/>
    <property type="project" value="UniProtKB-KW"/>
</dbReference>
<dbReference type="AlphaFoldDB" id="A0A9W7BBU4"/>
<proteinExistence type="predicted"/>
<name>A0A9W7BBU4_9STRA</name>
<dbReference type="EC" id="2.7.1.158" evidence="1"/>
<dbReference type="EMBL" id="BRXY01000283">
    <property type="protein sequence ID" value="GMH83634.1"/>
    <property type="molecule type" value="Genomic_DNA"/>
</dbReference>
<organism evidence="4 5">
    <name type="scientific">Triparma strigata</name>
    <dbReference type="NCBI Taxonomy" id="1606541"/>
    <lineage>
        <taxon>Eukaryota</taxon>
        <taxon>Sar</taxon>
        <taxon>Stramenopiles</taxon>
        <taxon>Ochrophyta</taxon>
        <taxon>Bolidophyceae</taxon>
        <taxon>Parmales</taxon>
        <taxon>Triparmaceae</taxon>
        <taxon>Triparma</taxon>
    </lineage>
</organism>
<dbReference type="GO" id="GO:0035299">
    <property type="term" value="F:inositol-1,3,4,5,6-pentakisphosphate 2-kinase activity"/>
    <property type="evidence" value="ECO:0007669"/>
    <property type="project" value="UniProtKB-EC"/>
</dbReference>
<evidence type="ECO:0000259" key="3">
    <source>
        <dbReference type="PROSITE" id="PS50800"/>
    </source>
</evidence>
<evidence type="ECO:0000313" key="5">
    <source>
        <dbReference type="Proteomes" id="UP001165085"/>
    </source>
</evidence>
<dbReference type="Proteomes" id="UP001165085">
    <property type="component" value="Unassembled WGS sequence"/>
</dbReference>
<comment type="domain">
    <text evidence="1">The EXKPK motif is conserved in inositol-pentakisphosphate 2-kinases of both family 1 and 2.</text>
</comment>
<accession>A0A9W7BBU4</accession>
<evidence type="ECO:0000256" key="2">
    <source>
        <dbReference type="SAM" id="MobiDB-lite"/>
    </source>
</evidence>
<keyword evidence="1" id="KW-0067">ATP-binding</keyword>
<dbReference type="OrthoDB" id="4772757at2759"/>
<evidence type="ECO:0000313" key="4">
    <source>
        <dbReference type="EMBL" id="GMH83634.1"/>
    </source>
</evidence>
<evidence type="ECO:0000256" key="1">
    <source>
        <dbReference type="RuleBase" id="RU364126"/>
    </source>
</evidence>
<gene>
    <name evidence="4" type="ORF">TrST_g11646</name>
</gene>
<reference evidence="5" key="1">
    <citation type="journal article" date="2023" name="Commun. Biol.">
        <title>Genome analysis of Parmales, the sister group of diatoms, reveals the evolutionary specialization of diatoms from phago-mixotrophs to photoautotrophs.</title>
        <authorList>
            <person name="Ban H."/>
            <person name="Sato S."/>
            <person name="Yoshikawa S."/>
            <person name="Yamada K."/>
            <person name="Nakamura Y."/>
            <person name="Ichinomiya M."/>
            <person name="Sato N."/>
            <person name="Blanc-Mathieu R."/>
            <person name="Endo H."/>
            <person name="Kuwata A."/>
            <person name="Ogata H."/>
        </authorList>
    </citation>
    <scope>NUCLEOTIDE SEQUENCE [LARGE SCALE GENOMIC DNA]</scope>
    <source>
        <strain evidence="5">NIES 3701</strain>
    </source>
</reference>
<sequence length="477" mass="53809">MSKFEDSEGCSLSEAPEKSKPLSDELPLTELRRRCQEAGVAQYGTKSQMVERLSEAAEKSKLYRAETNLLTYVTEGGGHFIFRISANAESSSYFKQEANLETNLETNLEANLKAKTSNPSNRLLRIPMVEPLFVDRRPDDSPYLDGSTQSIQLDQLSSADITALCKNAPVQVLKALEDITRTCYVITDYCTMSPPSSNPSTSAPPPITHIEFKPKSLYHSTVSDLPEEAADLCMVRTRYEIVQLAKGKSHITYHPTMFYQPYARDYSTLVDTIVTEMSKSDLNKSFSKSFVKFNKNHDTTTVKKVVEYVSREHFGEIEALIKKHTARETLTWEDVGKIEKESGAPSIARWLGKDAAWWREGFEHFKTLTPSSATTTRDELLGVLTGIAWRDVSVIVSFRVLPLDPSAPFVKVDPDTRISDTMIEGARVEYYVKVIDKEIKHPKKLVGREALERGYILRAMNMLKNNERLPIKADTKL</sequence>
<keyword evidence="5" id="KW-1185">Reference proteome</keyword>
<keyword evidence="1" id="KW-0808">Transferase</keyword>
<protein>
    <recommendedName>
        <fullName evidence="1">Inositol-pentakisphosphate 2-kinase</fullName>
        <ecNumber evidence="1">2.7.1.158</ecNumber>
    </recommendedName>
</protein>
<dbReference type="InterPro" id="IPR009286">
    <property type="entry name" value="Ins_P5_2-kin"/>
</dbReference>
<feature type="domain" description="SAP" evidence="3">
    <location>
        <begin position="23"/>
        <end position="57"/>
    </location>
</feature>
<dbReference type="InterPro" id="IPR003034">
    <property type="entry name" value="SAP_dom"/>
</dbReference>
<comment type="catalytic activity">
    <reaction evidence="1">
        <text>1D-myo-inositol 1,3,4,5,6-pentakisphosphate + ATP = 1D-myo-inositol hexakisphosphate + ADP + H(+)</text>
        <dbReference type="Rhea" id="RHEA:20313"/>
        <dbReference type="ChEBI" id="CHEBI:15378"/>
        <dbReference type="ChEBI" id="CHEBI:30616"/>
        <dbReference type="ChEBI" id="CHEBI:57733"/>
        <dbReference type="ChEBI" id="CHEBI:58130"/>
        <dbReference type="ChEBI" id="CHEBI:456216"/>
        <dbReference type="EC" id="2.7.1.158"/>
    </reaction>
</comment>
<feature type="region of interest" description="Disordered" evidence="2">
    <location>
        <begin position="1"/>
        <end position="26"/>
    </location>
</feature>